<sequence length="297" mass="33083">MKGFFKIISLTLILVMVLSTVAFAKPNGMVPGKGLQAKEKVMQSVKEKNIMEKIDRVIEEKVKEFLKDPRVQERLKNLIKEQLEKREKTKANISMNPKKVQEFKNKVKLNGKEGKFDAPPVIKDGRILIPINVIKNVLNAEVKWDEQNKVVYILKGDKTVAIVLGSMEIIVTEPGKENKITIDVPALSINNRTYVPIRVLRDIFGLKVYQDKNGDVQVEGSNEQQAGNQNNNENTNSTSNASDTSSNQATTGQGEQTNDQQNQTTQNGTTDQNQGNNGGSSESTSEQPQEQTTTQNQ</sequence>
<feature type="region of interest" description="Disordered" evidence="1">
    <location>
        <begin position="218"/>
        <end position="297"/>
    </location>
</feature>
<accession>A0A162MVR3</accession>
<evidence type="ECO:0000259" key="3">
    <source>
        <dbReference type="Pfam" id="PF07833"/>
    </source>
</evidence>
<dbReference type="InterPro" id="IPR012854">
    <property type="entry name" value="Cu_amine_oxidase-like_N"/>
</dbReference>
<protein>
    <recommendedName>
        <fullName evidence="3">Copper amine oxidase-like N-terminal domain-containing protein</fullName>
    </recommendedName>
</protein>
<dbReference type="RefSeq" id="WP_068747656.1">
    <property type="nucleotide sequence ID" value="NZ_LOHZ01000020.1"/>
</dbReference>
<evidence type="ECO:0000313" key="5">
    <source>
        <dbReference type="Proteomes" id="UP000075737"/>
    </source>
</evidence>
<feature type="compositionally biased region" description="Low complexity" evidence="1">
    <location>
        <begin position="219"/>
        <end position="297"/>
    </location>
</feature>
<keyword evidence="5" id="KW-1185">Reference proteome</keyword>
<dbReference type="SUPFAM" id="SSF55383">
    <property type="entry name" value="Copper amine oxidase, domain N"/>
    <property type="match status" value="1"/>
</dbReference>
<feature type="signal peptide" evidence="2">
    <location>
        <begin position="1"/>
        <end position="24"/>
    </location>
</feature>
<dbReference type="Proteomes" id="UP000075737">
    <property type="component" value="Unassembled WGS sequence"/>
</dbReference>
<evidence type="ECO:0000256" key="2">
    <source>
        <dbReference type="SAM" id="SignalP"/>
    </source>
</evidence>
<dbReference type="STRING" id="520767.ATZ99_04850"/>
<organism evidence="4 5">
    <name type="scientific">Thermovenabulum gondwanense</name>
    <dbReference type="NCBI Taxonomy" id="520767"/>
    <lineage>
        <taxon>Bacteria</taxon>
        <taxon>Bacillati</taxon>
        <taxon>Bacillota</taxon>
        <taxon>Clostridia</taxon>
        <taxon>Thermosediminibacterales</taxon>
        <taxon>Thermosediminibacteraceae</taxon>
        <taxon>Thermovenabulum</taxon>
    </lineage>
</organism>
<feature type="domain" description="Copper amine oxidase-like N-terminal" evidence="3">
    <location>
        <begin position="109"/>
        <end position="213"/>
    </location>
</feature>
<dbReference type="Pfam" id="PF07833">
    <property type="entry name" value="Cu_amine_oxidN1"/>
    <property type="match status" value="1"/>
</dbReference>
<proteinExistence type="predicted"/>
<feature type="chain" id="PRO_5007837466" description="Copper amine oxidase-like N-terminal domain-containing protein" evidence="2">
    <location>
        <begin position="25"/>
        <end position="297"/>
    </location>
</feature>
<comment type="caution">
    <text evidence="4">The sequence shown here is derived from an EMBL/GenBank/DDBJ whole genome shotgun (WGS) entry which is preliminary data.</text>
</comment>
<dbReference type="Gene3D" id="3.30.457.10">
    <property type="entry name" value="Copper amine oxidase-like, N-terminal domain"/>
    <property type="match status" value="1"/>
</dbReference>
<dbReference type="InterPro" id="IPR036582">
    <property type="entry name" value="Mao_N_sf"/>
</dbReference>
<gene>
    <name evidence="4" type="ORF">ATZ99_04850</name>
</gene>
<dbReference type="EMBL" id="LOHZ01000020">
    <property type="protein sequence ID" value="KYO67845.1"/>
    <property type="molecule type" value="Genomic_DNA"/>
</dbReference>
<evidence type="ECO:0000313" key="4">
    <source>
        <dbReference type="EMBL" id="KYO67845.1"/>
    </source>
</evidence>
<keyword evidence="2" id="KW-0732">Signal</keyword>
<dbReference type="AlphaFoldDB" id="A0A162MVR3"/>
<reference evidence="4 5" key="1">
    <citation type="submission" date="2015-12" db="EMBL/GenBank/DDBJ databases">
        <title>Draft genome of Thermovenabulum gondwanense isolated from a red thermophilic microbial mat colonisisng an outflow channel of a bore well.</title>
        <authorList>
            <person name="Patel B.K."/>
        </authorList>
    </citation>
    <scope>NUCLEOTIDE SEQUENCE [LARGE SCALE GENOMIC DNA]</scope>
    <source>
        <strain evidence="4 5">R270</strain>
    </source>
</reference>
<name>A0A162MVR3_9FIRM</name>
<dbReference type="OrthoDB" id="2083476at2"/>
<evidence type="ECO:0000256" key="1">
    <source>
        <dbReference type="SAM" id="MobiDB-lite"/>
    </source>
</evidence>